<dbReference type="GO" id="GO:0004150">
    <property type="term" value="F:dihydroneopterin aldolase activity"/>
    <property type="evidence" value="ECO:0007669"/>
    <property type="project" value="InterPro"/>
</dbReference>
<dbReference type="EMBL" id="KB469309">
    <property type="protein sequence ID" value="EPQ51787.1"/>
    <property type="molecule type" value="Genomic_DNA"/>
</dbReference>
<evidence type="ECO:0000256" key="7">
    <source>
        <dbReference type="ARBA" id="ARBA00009951"/>
    </source>
</evidence>
<comment type="similarity">
    <text evidence="7">In the C-terminal section; belongs to the DHPS family.</text>
</comment>
<evidence type="ECO:0000256" key="12">
    <source>
        <dbReference type="ARBA" id="ARBA00022840"/>
    </source>
</evidence>
<dbReference type="CDD" id="cd00739">
    <property type="entry name" value="DHPS"/>
    <property type="match status" value="1"/>
</dbReference>
<keyword evidence="11" id="KW-0418">Kinase</keyword>
<sequence length="878" mass="96939">MLNVLKGRVYSQLGTSLRACGTSAVRRNIDTSNIIHLATRQSRKMSRQNLRDFVRVNDLLLHVPLQDGSRWPSPRDPQPQPVLLSVSVLHDTSKAAQDDDIKSTIDYDSLSTLLMSKYNQSSVALPSLEALLDGVAESCFEASHAQELYLLAKKTKAVLHAEAVGIERSRSKDSHFICSDRYFIEGLQCSTTIGINLCEREVKQAVHFHLSMSRSPSDSRPVNLRQLTHQIHQAIEDSSFFTLEALASHVARTVLQSCQQNIDRVTVRGQKPNALLYAKSSEVEISRTLADFQQEINSISVDREETSVAPDLFATRPGMYTVAIALGSNLGDRFANIELALRLLETSDIFDPQTIPNLVDDPQISIIDTSFMYETAPMYVTDQPDFINCACLIETNIRPESLLAVLKWIEKAVGRVPSIRNGPRAVDLDILTYGSEIIDTRPTEARGDLSNLDGQLVVPHPRIAEREFVLRPLADMIPDYILPESGKSVGRMLDELEASEHEDASAMYRVIPFPKYPISESRPATPSSPGGFRLPVVPATAKYWKHPCKHRKTTNRGHTKTYIMATLNVTPDSFSDGSKHNTLDAALKYTTSSVQAGMDILDIGGYSTRPGAAYVSPQEETDRVVPVIHAMRTLRAEDIDGNAVDIQHLRNALISVDTFRPDVAEAAVRAGANCINDVYAFAGPEYPLNRSSAEHFLEMRKVARSLAVPVILMHSRGDAGTNKDYSNYDDAHDDKVLEGIRVELGERVRAAVRGPRGLRRWLVIVDPGVGFSKPVEGNLAVLREGGKIVSEYRGRRGRNPLAGYPQLIGTSRKSFLGKVLERPDAEGTYRGRSTTPVQRGWATAAAVSSAVQQGATVVRVHDVLELGDVVRVADALWK</sequence>
<proteinExistence type="inferred from homology"/>
<dbReference type="InterPro" id="IPR006157">
    <property type="entry name" value="FolB_dom"/>
</dbReference>
<reference evidence="17 18" key="1">
    <citation type="journal article" date="2012" name="Science">
        <title>The Paleozoic origin of enzymatic lignin decomposition reconstructed from 31 fungal genomes.</title>
        <authorList>
            <person name="Floudas D."/>
            <person name="Binder M."/>
            <person name="Riley R."/>
            <person name="Barry K."/>
            <person name="Blanchette R.A."/>
            <person name="Henrissat B."/>
            <person name="Martinez A.T."/>
            <person name="Otillar R."/>
            <person name="Spatafora J.W."/>
            <person name="Yadav J.S."/>
            <person name="Aerts A."/>
            <person name="Benoit I."/>
            <person name="Boyd A."/>
            <person name="Carlson A."/>
            <person name="Copeland A."/>
            <person name="Coutinho P.M."/>
            <person name="de Vries R.P."/>
            <person name="Ferreira P."/>
            <person name="Findley K."/>
            <person name="Foster B."/>
            <person name="Gaskell J."/>
            <person name="Glotzer D."/>
            <person name="Gorecki P."/>
            <person name="Heitman J."/>
            <person name="Hesse C."/>
            <person name="Hori C."/>
            <person name="Igarashi K."/>
            <person name="Jurgens J.A."/>
            <person name="Kallen N."/>
            <person name="Kersten P."/>
            <person name="Kohler A."/>
            <person name="Kuees U."/>
            <person name="Kumar T.K.A."/>
            <person name="Kuo A."/>
            <person name="LaButti K."/>
            <person name="Larrondo L.F."/>
            <person name="Lindquist E."/>
            <person name="Ling A."/>
            <person name="Lombard V."/>
            <person name="Lucas S."/>
            <person name="Lundell T."/>
            <person name="Martin R."/>
            <person name="McLaughlin D.J."/>
            <person name="Morgenstern I."/>
            <person name="Morin E."/>
            <person name="Murat C."/>
            <person name="Nagy L.G."/>
            <person name="Nolan M."/>
            <person name="Ohm R.A."/>
            <person name="Patyshakuliyeva A."/>
            <person name="Rokas A."/>
            <person name="Ruiz-Duenas F.J."/>
            <person name="Sabat G."/>
            <person name="Salamov A."/>
            <person name="Samejima M."/>
            <person name="Schmutz J."/>
            <person name="Slot J.C."/>
            <person name="St John F."/>
            <person name="Stenlid J."/>
            <person name="Sun H."/>
            <person name="Sun S."/>
            <person name="Syed K."/>
            <person name="Tsang A."/>
            <person name="Wiebenga A."/>
            <person name="Young D."/>
            <person name="Pisabarro A."/>
            <person name="Eastwood D.C."/>
            <person name="Martin F."/>
            <person name="Cullen D."/>
            <person name="Grigoriev I.V."/>
            <person name="Hibbett D.S."/>
        </authorList>
    </citation>
    <scope>NUCLEOTIDE SEQUENCE [LARGE SCALE GENOMIC DNA]</scope>
    <source>
        <strain evidence="17 18">ATCC 11539</strain>
    </source>
</reference>
<dbReference type="InterPro" id="IPR043133">
    <property type="entry name" value="GTP-CH-I_C/QueF"/>
</dbReference>
<dbReference type="SUPFAM" id="SSF55083">
    <property type="entry name" value="6-hydroxymethyl-7,8-dihydropterin pyrophosphokinase, HPPK"/>
    <property type="match status" value="1"/>
</dbReference>
<comment type="similarity">
    <text evidence="6">In the N-terminal section; belongs to the DHNA family.</text>
</comment>
<keyword evidence="14" id="KW-0289">Folate biosynthesis</keyword>
<evidence type="ECO:0000313" key="18">
    <source>
        <dbReference type="Proteomes" id="UP000030669"/>
    </source>
</evidence>
<comment type="pathway">
    <text evidence="4">Cofactor biosynthesis; tetrahydrofolate biosynthesis; 7,8-dihydrofolate from 2-amino-4-hydroxy-6-hydroxymethyl-7,8-dihydropteridine diphosphate and 4-aminobenzoate: step 1/2.</text>
</comment>
<dbReference type="KEGG" id="gtr:GLOTRDRAFT_80794"/>
<evidence type="ECO:0000256" key="13">
    <source>
        <dbReference type="ARBA" id="ARBA00022842"/>
    </source>
</evidence>
<keyword evidence="15" id="KW-0511">Multifunctional enzyme</keyword>
<dbReference type="Pfam" id="PF00809">
    <property type="entry name" value="Pterin_bind"/>
    <property type="match status" value="1"/>
</dbReference>
<name>S7PWM6_GLOTA</name>
<dbReference type="OMA" id="ESEPMYF"/>
<evidence type="ECO:0000256" key="8">
    <source>
        <dbReference type="ARBA" id="ARBA00022679"/>
    </source>
</evidence>
<dbReference type="GeneID" id="19309016"/>
<keyword evidence="12" id="KW-0067">ATP-binding</keyword>
<dbReference type="SMART" id="SM00905">
    <property type="entry name" value="FolB"/>
    <property type="match status" value="2"/>
</dbReference>
<keyword evidence="13" id="KW-0460">Magnesium</keyword>
<comment type="cofactor">
    <cofactor evidence="3">
        <name>Mg(2+)</name>
        <dbReference type="ChEBI" id="CHEBI:18420"/>
    </cofactor>
</comment>
<evidence type="ECO:0000256" key="6">
    <source>
        <dbReference type="ARBA" id="ARBA00009640"/>
    </source>
</evidence>
<dbReference type="GO" id="GO:0005740">
    <property type="term" value="C:mitochondrial envelope"/>
    <property type="evidence" value="ECO:0007669"/>
    <property type="project" value="TreeGrafter"/>
</dbReference>
<dbReference type="Pfam" id="PF01288">
    <property type="entry name" value="HPPK"/>
    <property type="match status" value="1"/>
</dbReference>
<dbReference type="InterPro" id="IPR000550">
    <property type="entry name" value="Hppk"/>
</dbReference>
<dbReference type="AlphaFoldDB" id="S7PWM6"/>
<evidence type="ECO:0000256" key="5">
    <source>
        <dbReference type="ARBA" id="ARBA00005051"/>
    </source>
</evidence>
<dbReference type="PROSITE" id="PS50972">
    <property type="entry name" value="PTERIN_BINDING"/>
    <property type="match status" value="1"/>
</dbReference>
<dbReference type="GO" id="GO:0046654">
    <property type="term" value="P:tetrahydrofolate biosynthetic process"/>
    <property type="evidence" value="ECO:0007669"/>
    <property type="project" value="UniProtKB-UniPathway"/>
</dbReference>
<evidence type="ECO:0000256" key="11">
    <source>
        <dbReference type="ARBA" id="ARBA00022777"/>
    </source>
</evidence>
<dbReference type="GO" id="GO:0003848">
    <property type="term" value="F:2-amino-4-hydroxy-6-hydroxymethyldihydropteridine diphosphokinase activity"/>
    <property type="evidence" value="ECO:0007669"/>
    <property type="project" value="UniProtKB-EC"/>
</dbReference>
<dbReference type="Pfam" id="PF02152">
    <property type="entry name" value="FolB"/>
    <property type="match status" value="2"/>
</dbReference>
<evidence type="ECO:0000256" key="2">
    <source>
        <dbReference type="ARBA" id="ARBA00000198"/>
    </source>
</evidence>
<dbReference type="PANTHER" id="PTHR20941:SF1">
    <property type="entry name" value="FOLIC ACID SYNTHESIS PROTEIN FOL1"/>
    <property type="match status" value="1"/>
</dbReference>
<evidence type="ECO:0000259" key="16">
    <source>
        <dbReference type="PROSITE" id="PS50972"/>
    </source>
</evidence>
<dbReference type="SUPFAM" id="SSF51717">
    <property type="entry name" value="Dihydropteroate synthetase-like"/>
    <property type="match status" value="1"/>
</dbReference>
<comment type="catalytic activity">
    <reaction evidence="1">
        <text>(7,8-dihydropterin-6-yl)methyl diphosphate + 4-aminobenzoate = 7,8-dihydropteroate + diphosphate</text>
        <dbReference type="Rhea" id="RHEA:19949"/>
        <dbReference type="ChEBI" id="CHEBI:17836"/>
        <dbReference type="ChEBI" id="CHEBI:17839"/>
        <dbReference type="ChEBI" id="CHEBI:33019"/>
        <dbReference type="ChEBI" id="CHEBI:72950"/>
        <dbReference type="EC" id="2.5.1.15"/>
    </reaction>
</comment>
<gene>
    <name evidence="17" type="ORF">GLOTRDRAFT_80794</name>
</gene>
<dbReference type="InterPro" id="IPR011005">
    <property type="entry name" value="Dihydropteroate_synth-like_sf"/>
</dbReference>
<dbReference type="Gene3D" id="3.20.20.20">
    <property type="entry name" value="Dihydropteroate synthase-like"/>
    <property type="match status" value="1"/>
</dbReference>
<dbReference type="GO" id="GO:0004156">
    <property type="term" value="F:dihydropteroate synthase activity"/>
    <property type="evidence" value="ECO:0007669"/>
    <property type="project" value="UniProtKB-EC"/>
</dbReference>
<dbReference type="OrthoDB" id="615426at2759"/>
<dbReference type="eggNOG" id="KOG2544">
    <property type="taxonomic scope" value="Eukaryota"/>
</dbReference>
<dbReference type="InterPro" id="IPR045031">
    <property type="entry name" value="DHP_synth-like"/>
</dbReference>
<organism evidence="17 18">
    <name type="scientific">Gloeophyllum trabeum (strain ATCC 11539 / FP-39264 / Madison 617)</name>
    <name type="common">Brown rot fungus</name>
    <dbReference type="NCBI Taxonomy" id="670483"/>
    <lineage>
        <taxon>Eukaryota</taxon>
        <taxon>Fungi</taxon>
        <taxon>Dikarya</taxon>
        <taxon>Basidiomycota</taxon>
        <taxon>Agaricomycotina</taxon>
        <taxon>Agaricomycetes</taxon>
        <taxon>Gloeophyllales</taxon>
        <taxon>Gloeophyllaceae</taxon>
        <taxon>Gloeophyllum</taxon>
    </lineage>
</organism>
<evidence type="ECO:0000256" key="10">
    <source>
        <dbReference type="ARBA" id="ARBA00022741"/>
    </source>
</evidence>
<keyword evidence="10" id="KW-0547">Nucleotide-binding</keyword>
<dbReference type="NCBIfam" id="TIGR01496">
    <property type="entry name" value="DHPS"/>
    <property type="match status" value="1"/>
</dbReference>
<dbReference type="GO" id="GO:0046656">
    <property type="term" value="P:folic acid biosynthetic process"/>
    <property type="evidence" value="ECO:0007669"/>
    <property type="project" value="UniProtKB-KW"/>
</dbReference>
<comment type="catalytic activity">
    <reaction evidence="2">
        <text>6-hydroxymethyl-7,8-dihydropterin + ATP = (7,8-dihydropterin-6-yl)methyl diphosphate + AMP + H(+)</text>
        <dbReference type="Rhea" id="RHEA:11412"/>
        <dbReference type="ChEBI" id="CHEBI:15378"/>
        <dbReference type="ChEBI" id="CHEBI:30616"/>
        <dbReference type="ChEBI" id="CHEBI:44841"/>
        <dbReference type="ChEBI" id="CHEBI:72950"/>
        <dbReference type="ChEBI" id="CHEBI:456215"/>
        <dbReference type="EC" id="2.7.6.3"/>
    </reaction>
</comment>
<dbReference type="InterPro" id="IPR035907">
    <property type="entry name" value="Hppk_sf"/>
</dbReference>
<dbReference type="InterPro" id="IPR000489">
    <property type="entry name" value="Pterin-binding_dom"/>
</dbReference>
<accession>S7PWM6</accession>
<keyword evidence="8" id="KW-0808">Transferase</keyword>
<dbReference type="GO" id="GO:0046872">
    <property type="term" value="F:metal ion binding"/>
    <property type="evidence" value="ECO:0007669"/>
    <property type="project" value="UniProtKB-KW"/>
</dbReference>
<evidence type="ECO:0000256" key="4">
    <source>
        <dbReference type="ARBA" id="ARBA00004763"/>
    </source>
</evidence>
<keyword evidence="18" id="KW-1185">Reference proteome</keyword>
<dbReference type="CDD" id="cd00483">
    <property type="entry name" value="HPPK"/>
    <property type="match status" value="1"/>
</dbReference>
<evidence type="ECO:0000256" key="3">
    <source>
        <dbReference type="ARBA" id="ARBA00001946"/>
    </source>
</evidence>
<dbReference type="NCBIfam" id="TIGR01498">
    <property type="entry name" value="folK"/>
    <property type="match status" value="1"/>
</dbReference>
<evidence type="ECO:0000256" key="14">
    <source>
        <dbReference type="ARBA" id="ARBA00022909"/>
    </source>
</evidence>
<dbReference type="GO" id="GO:0016301">
    <property type="term" value="F:kinase activity"/>
    <property type="evidence" value="ECO:0007669"/>
    <property type="project" value="UniProtKB-KW"/>
</dbReference>
<dbReference type="SUPFAM" id="SSF55620">
    <property type="entry name" value="Tetrahydrobiopterin biosynthesis enzymes-like"/>
    <property type="match status" value="2"/>
</dbReference>
<dbReference type="Gene3D" id="3.30.70.560">
    <property type="entry name" value="7,8-Dihydro-6-hydroxymethylpterin-pyrophosphokinase HPPK"/>
    <property type="match status" value="1"/>
</dbReference>
<keyword evidence="9" id="KW-0479">Metal-binding</keyword>
<dbReference type="GO" id="GO:0005524">
    <property type="term" value="F:ATP binding"/>
    <property type="evidence" value="ECO:0007669"/>
    <property type="project" value="UniProtKB-KW"/>
</dbReference>
<protein>
    <submittedName>
        <fullName evidence="17">Dihydropteroate synthase</fullName>
    </submittedName>
</protein>
<dbReference type="UniPathway" id="UPA00077">
    <property type="reaction ID" value="UER00155"/>
</dbReference>
<feature type="domain" description="Pterin-binding" evidence="16">
    <location>
        <begin position="561"/>
        <end position="871"/>
    </location>
</feature>
<dbReference type="HOGENOM" id="CLU_008023_2_0_1"/>
<dbReference type="STRING" id="670483.S7PWM6"/>
<comment type="pathway">
    <text evidence="5">Cofactor biosynthesis; tetrahydrofolate biosynthesis; 2-amino-4-hydroxy-6-hydroxymethyl-7,8-dihydropteridine diphosphate from 7,8-dihydroneopterin triphosphate: step 4/4.</text>
</comment>
<evidence type="ECO:0000256" key="15">
    <source>
        <dbReference type="ARBA" id="ARBA00023268"/>
    </source>
</evidence>
<dbReference type="RefSeq" id="XP_007869688.1">
    <property type="nucleotide sequence ID" value="XM_007871497.1"/>
</dbReference>
<evidence type="ECO:0000256" key="9">
    <source>
        <dbReference type="ARBA" id="ARBA00022723"/>
    </source>
</evidence>
<evidence type="ECO:0000256" key="1">
    <source>
        <dbReference type="ARBA" id="ARBA00000012"/>
    </source>
</evidence>
<dbReference type="PANTHER" id="PTHR20941">
    <property type="entry name" value="FOLATE SYNTHESIS PROTEINS"/>
    <property type="match status" value="1"/>
</dbReference>
<dbReference type="Gene3D" id="3.30.1130.10">
    <property type="match status" value="2"/>
</dbReference>
<dbReference type="Proteomes" id="UP000030669">
    <property type="component" value="Unassembled WGS sequence"/>
</dbReference>
<dbReference type="PROSITE" id="PS00794">
    <property type="entry name" value="HPPK"/>
    <property type="match status" value="1"/>
</dbReference>
<evidence type="ECO:0000313" key="17">
    <source>
        <dbReference type="EMBL" id="EPQ51787.1"/>
    </source>
</evidence>
<dbReference type="InterPro" id="IPR006390">
    <property type="entry name" value="DHP_synth_dom"/>
</dbReference>